<dbReference type="GeneID" id="14493455"/>
<dbReference type="GO" id="GO:0006302">
    <property type="term" value="P:double-strand break repair"/>
    <property type="evidence" value="ECO:0007669"/>
    <property type="project" value="EnsemblFungi"/>
</dbReference>
<dbReference type="RefSeq" id="XP_004178156.1">
    <property type="nucleotide sequence ID" value="XM_004178108.1"/>
</dbReference>
<proteinExistence type="predicted"/>
<dbReference type="GO" id="GO:0006312">
    <property type="term" value="P:mitotic recombination"/>
    <property type="evidence" value="ECO:0007669"/>
    <property type="project" value="EnsemblFungi"/>
</dbReference>
<dbReference type="AlphaFoldDB" id="I2GWY5"/>
<dbReference type="InParanoid" id="I2GWY5"/>
<dbReference type="Proteomes" id="UP000002866">
    <property type="component" value="Chromosome 1"/>
</dbReference>
<organism evidence="1 2">
    <name type="scientific">Henningerozyma blattae (strain ATCC 34711 / CBS 6284 / DSM 70876 / NBRC 10599 / NRRL Y-10934 / UCD 77-7)</name>
    <name type="common">Yeast</name>
    <name type="synonym">Tetrapisispora blattae</name>
    <dbReference type="NCBI Taxonomy" id="1071380"/>
    <lineage>
        <taxon>Eukaryota</taxon>
        <taxon>Fungi</taxon>
        <taxon>Dikarya</taxon>
        <taxon>Ascomycota</taxon>
        <taxon>Saccharomycotina</taxon>
        <taxon>Saccharomycetes</taxon>
        <taxon>Saccharomycetales</taxon>
        <taxon>Saccharomycetaceae</taxon>
        <taxon>Henningerozyma</taxon>
    </lineage>
</organism>
<gene>
    <name evidence="1" type="primary">TBLA0A08480</name>
    <name evidence="1" type="ORF">TBLA_0A08480</name>
</gene>
<accession>I2GWY5</accession>
<dbReference type="OrthoDB" id="3991133at2759"/>
<keyword evidence="2" id="KW-1185">Reference proteome</keyword>
<dbReference type="EMBL" id="HE806316">
    <property type="protein sequence ID" value="CCH58637.1"/>
    <property type="molecule type" value="Genomic_DNA"/>
</dbReference>
<dbReference type="eggNOG" id="ENOG502S35W">
    <property type="taxonomic scope" value="Eukaryota"/>
</dbReference>
<evidence type="ECO:0008006" key="3">
    <source>
        <dbReference type="Google" id="ProtNLM"/>
    </source>
</evidence>
<dbReference type="OMA" id="FMRLKPF"/>
<reference evidence="1 2" key="1">
    <citation type="journal article" date="2011" name="Proc. Natl. Acad. Sci. U.S.A.">
        <title>Evolutionary erosion of yeast sex chromosomes by mating-type switching accidents.</title>
        <authorList>
            <person name="Gordon J.L."/>
            <person name="Armisen D."/>
            <person name="Proux-Wera E."/>
            <person name="Oheigeartaigh S.S."/>
            <person name="Byrne K.P."/>
            <person name="Wolfe K.H."/>
        </authorList>
    </citation>
    <scope>NUCLEOTIDE SEQUENCE [LARGE SCALE GENOMIC DNA]</scope>
    <source>
        <strain evidence="2">ATCC 34711 / CBS 6284 / DSM 70876 / NBRC 10599 / NRRL Y-10934 / UCD 77-7</strain>
    </source>
</reference>
<dbReference type="KEGG" id="tbl:TBLA_0A08480"/>
<sequence>MSKRASINCLIKTKNAIINDEYTFIKPHSKYFPLQISTYIGTDKQSNDSKFLLMIFRRLCRLKPFISDRKMVKDTYSQYIHYKFTKENYQLKRSKVLPQQQCRNPDSQYLPYESIYNSLTFVLKAVSAQPEGKDKNLELARDNLMCKQILKNLLSIEFDKHTVVKQCRGVSRSVPYQSLYSNYDYLVLDKAKYNKKLSRDTFTNSVIGIFDRNLILLNEMIDTRL</sequence>
<name>I2GWY5_HENB6</name>
<evidence type="ECO:0000313" key="2">
    <source>
        <dbReference type="Proteomes" id="UP000002866"/>
    </source>
</evidence>
<dbReference type="FunCoup" id="I2GWY5">
    <property type="interactions" value="28"/>
</dbReference>
<evidence type="ECO:0000313" key="1">
    <source>
        <dbReference type="EMBL" id="CCH58637.1"/>
    </source>
</evidence>
<protein>
    <recommendedName>
        <fullName evidence="3">Increased recombination centers protein 19</fullName>
    </recommendedName>
</protein>
<dbReference type="HOGENOM" id="CLU_106818_0_0_1"/>
<dbReference type="GO" id="GO:0030437">
    <property type="term" value="P:ascospore formation"/>
    <property type="evidence" value="ECO:0007669"/>
    <property type="project" value="EnsemblFungi"/>
</dbReference>